<protein>
    <submittedName>
        <fullName evidence="2">Uncharacterized protein</fullName>
    </submittedName>
</protein>
<proteinExistence type="predicted"/>
<feature type="transmembrane region" description="Helical" evidence="1">
    <location>
        <begin position="43"/>
        <end position="65"/>
    </location>
</feature>
<evidence type="ECO:0000313" key="2">
    <source>
        <dbReference type="EMBL" id="OFC61805.1"/>
    </source>
</evidence>
<organism evidence="2 3">
    <name type="scientific">Acidithiobacillus caldus</name>
    <dbReference type="NCBI Taxonomy" id="33059"/>
    <lineage>
        <taxon>Bacteria</taxon>
        <taxon>Pseudomonadati</taxon>
        <taxon>Pseudomonadota</taxon>
        <taxon>Acidithiobacillia</taxon>
        <taxon>Acidithiobacillales</taxon>
        <taxon>Acidithiobacillaceae</taxon>
        <taxon>Acidithiobacillus</taxon>
    </lineage>
</organism>
<keyword evidence="1" id="KW-0472">Membrane</keyword>
<dbReference type="EMBL" id="LZYH01000332">
    <property type="protein sequence ID" value="OFC61805.1"/>
    <property type="molecule type" value="Genomic_DNA"/>
</dbReference>
<keyword evidence="1" id="KW-0812">Transmembrane</keyword>
<comment type="caution">
    <text evidence="2">The sequence shown here is derived from an EMBL/GenBank/DDBJ whole genome shotgun (WGS) entry which is preliminary data.</text>
</comment>
<name>A0A1E7YZK4_9PROT</name>
<accession>A0A1E7YZK4</accession>
<sequence>MFWIAAIIVIPFLTLGLLAISAMEDFWQIVTFRMGFERLVGDLFHVLLVLGVGVVAEIFAFYMLIFHR</sequence>
<dbReference type="Proteomes" id="UP000175707">
    <property type="component" value="Unassembled WGS sequence"/>
</dbReference>
<gene>
    <name evidence="2" type="ORF">BAE30_03785</name>
</gene>
<evidence type="ECO:0000313" key="3">
    <source>
        <dbReference type="Proteomes" id="UP000175707"/>
    </source>
</evidence>
<reference evidence="2 3" key="1">
    <citation type="submission" date="2016-06" db="EMBL/GenBank/DDBJ databases">
        <title>Gene turnover analysis identifies the evolutionary adaptation of the extremophile Acidithiobacillus caldus.</title>
        <authorList>
            <person name="Zhang X."/>
        </authorList>
    </citation>
    <scope>NUCLEOTIDE SEQUENCE [LARGE SCALE GENOMIC DNA]</scope>
    <source>
        <strain evidence="2 3">S1</strain>
    </source>
</reference>
<dbReference type="AlphaFoldDB" id="A0A1E7YZK4"/>
<keyword evidence="1" id="KW-1133">Transmembrane helix</keyword>
<evidence type="ECO:0000256" key="1">
    <source>
        <dbReference type="SAM" id="Phobius"/>
    </source>
</evidence>